<reference evidence="8 9" key="1">
    <citation type="submission" date="2024-01" db="EMBL/GenBank/DDBJ databases">
        <title>Seven novel Bacillus-like species.</title>
        <authorList>
            <person name="Liu G."/>
        </authorList>
    </citation>
    <scope>NUCLEOTIDE SEQUENCE [LARGE SCALE GENOMIC DNA]</scope>
    <source>
        <strain evidence="8 9">FJAT-51639</strain>
    </source>
</reference>
<dbReference type="PANTHER" id="PTHR33392:SF3">
    <property type="entry name" value="POLYISOPRENYL-TEICHOIC ACID--PEPTIDOGLYCAN TEICHOIC ACID TRANSFERASE TAGT"/>
    <property type="match status" value="1"/>
</dbReference>
<evidence type="ECO:0000256" key="5">
    <source>
        <dbReference type="SAM" id="MobiDB-lite"/>
    </source>
</evidence>
<accession>A0ABU8FLD8</accession>
<evidence type="ECO:0000256" key="3">
    <source>
        <dbReference type="ARBA" id="ARBA00022968"/>
    </source>
</evidence>
<dbReference type="NCBIfam" id="TIGR00350">
    <property type="entry name" value="lytR_cpsA_psr"/>
    <property type="match status" value="1"/>
</dbReference>
<evidence type="ECO:0000256" key="2">
    <source>
        <dbReference type="ARBA" id="ARBA00022692"/>
    </source>
</evidence>
<comment type="caution">
    <text evidence="8">The sequence shown here is derived from an EMBL/GenBank/DDBJ whole genome shotgun (WGS) entry which is preliminary data.</text>
</comment>
<dbReference type="PANTHER" id="PTHR33392">
    <property type="entry name" value="POLYISOPRENYL-TEICHOIC ACID--PEPTIDOGLYCAN TEICHOIC ACID TRANSFERASE TAGU"/>
    <property type="match status" value="1"/>
</dbReference>
<feature type="compositionally biased region" description="Basic and acidic residues" evidence="5">
    <location>
        <begin position="351"/>
        <end position="364"/>
    </location>
</feature>
<dbReference type="Proteomes" id="UP001372526">
    <property type="component" value="Unassembled WGS sequence"/>
</dbReference>
<name>A0ABU8FLD8_9BACI</name>
<gene>
    <name evidence="8" type="ORF">WAZ07_19980</name>
</gene>
<evidence type="ECO:0000256" key="4">
    <source>
        <dbReference type="ARBA" id="ARBA00022989"/>
    </source>
</evidence>
<dbReference type="Pfam" id="PF03816">
    <property type="entry name" value="LytR_cpsA_psr"/>
    <property type="match status" value="1"/>
</dbReference>
<keyword evidence="9" id="KW-1185">Reference proteome</keyword>
<evidence type="ECO:0000259" key="7">
    <source>
        <dbReference type="Pfam" id="PF03816"/>
    </source>
</evidence>
<feature type="domain" description="Cell envelope-related transcriptional attenuator" evidence="7">
    <location>
        <begin position="99"/>
        <end position="253"/>
    </location>
</feature>
<evidence type="ECO:0000313" key="8">
    <source>
        <dbReference type="EMBL" id="MEI4803507.1"/>
    </source>
</evidence>
<feature type="region of interest" description="Disordered" evidence="5">
    <location>
        <begin position="343"/>
        <end position="382"/>
    </location>
</feature>
<keyword evidence="3" id="KW-0735">Signal-anchor</keyword>
<dbReference type="Gene3D" id="3.40.630.190">
    <property type="entry name" value="LCP protein"/>
    <property type="match status" value="1"/>
</dbReference>
<dbReference type="RefSeq" id="WP_336473834.1">
    <property type="nucleotide sequence ID" value="NZ_JBAWSX010000014.1"/>
</dbReference>
<evidence type="ECO:0000256" key="1">
    <source>
        <dbReference type="ARBA" id="ARBA00006068"/>
    </source>
</evidence>
<keyword evidence="4 6" id="KW-1133">Transmembrane helix</keyword>
<dbReference type="InterPro" id="IPR050922">
    <property type="entry name" value="LytR/CpsA/Psr_CW_biosynth"/>
</dbReference>
<dbReference type="EMBL" id="JBAWSX010000014">
    <property type="protein sequence ID" value="MEI4803507.1"/>
    <property type="molecule type" value="Genomic_DNA"/>
</dbReference>
<evidence type="ECO:0000256" key="6">
    <source>
        <dbReference type="SAM" id="Phobius"/>
    </source>
</evidence>
<comment type="similarity">
    <text evidence="1">Belongs to the LytR/CpsA/Psr (LCP) family.</text>
</comment>
<keyword evidence="6" id="KW-0472">Membrane</keyword>
<proteinExistence type="inferred from homology"/>
<dbReference type="InterPro" id="IPR004474">
    <property type="entry name" value="LytR_CpsA_psr"/>
</dbReference>
<protein>
    <submittedName>
        <fullName evidence="8">LCP family protein</fullName>
    </submittedName>
</protein>
<feature type="transmembrane region" description="Helical" evidence="6">
    <location>
        <begin position="21"/>
        <end position="41"/>
    </location>
</feature>
<sequence>MDEKTDLRENKHKKSYKKLKITMFIIVLFLICGGGYAWFLVNKASSAVQNASQNLERGEKSELREQAVKPVSNNVSVLIMGIDENQGREKEYSGAFHPDALLLATFNKDNKTVKLVSIPRDTYTYIPVEKKKDKITNSYSLGVAKNGKDSGPQSTIESVEKLFNVPVDYFVRFNFKSFIKVVNDLDGIDLDVPVTFTEQDSNDTADAIHLNKGYQHLNGEQALALARTRKIDSDAMRGQRQQLVIEAIVKKLASAGSITKVGKIIDDINGEFKTNFSFDDMLSFYKYGINSSIGKLQLAGEDCYMAEDKVCKPTSAPKHTYYYMPDQKNIADISKQLREHLGLPADTKPVMQDKDTDADKKQNQELKQQAPKKITTNETNDN</sequence>
<keyword evidence="2 6" id="KW-0812">Transmembrane</keyword>
<organism evidence="8 9">
    <name type="scientific">Bacillus bruguierae</name>
    <dbReference type="NCBI Taxonomy" id="3127667"/>
    <lineage>
        <taxon>Bacteria</taxon>
        <taxon>Bacillati</taxon>
        <taxon>Bacillota</taxon>
        <taxon>Bacilli</taxon>
        <taxon>Bacillales</taxon>
        <taxon>Bacillaceae</taxon>
        <taxon>Bacillus</taxon>
    </lineage>
</organism>
<evidence type="ECO:0000313" key="9">
    <source>
        <dbReference type="Proteomes" id="UP001372526"/>
    </source>
</evidence>